<sequence>MNLQRPPTDAECASYYNGLPSRPRLVARSSLTPFPFERFTRSAIDDGLSNRKTLAVVGDHPIVSKWNNEPSLLRGQIMDILTRHNVDWHAIDIIRIGYEDEDMPVIVWISVSAGTTWEMGNQVVHDCRDALVEHGLDDVHCEIKEARLVNVVRWGSAAHMTP</sequence>
<dbReference type="EMBL" id="JAHLJV010000204">
    <property type="protein sequence ID" value="KAK1564158.1"/>
    <property type="molecule type" value="Genomic_DNA"/>
</dbReference>
<evidence type="ECO:0000313" key="2">
    <source>
        <dbReference type="Proteomes" id="UP001230504"/>
    </source>
</evidence>
<dbReference type="Proteomes" id="UP001230504">
    <property type="component" value="Unassembled WGS sequence"/>
</dbReference>
<dbReference type="GeneID" id="85440416"/>
<comment type="caution">
    <text evidence="1">The sequence shown here is derived from an EMBL/GenBank/DDBJ whole genome shotgun (WGS) entry which is preliminary data.</text>
</comment>
<evidence type="ECO:0000313" key="1">
    <source>
        <dbReference type="EMBL" id="KAK1564158.1"/>
    </source>
</evidence>
<organism evidence="1 2">
    <name type="scientific">Colletotrichum navitas</name>
    <dbReference type="NCBI Taxonomy" id="681940"/>
    <lineage>
        <taxon>Eukaryota</taxon>
        <taxon>Fungi</taxon>
        <taxon>Dikarya</taxon>
        <taxon>Ascomycota</taxon>
        <taxon>Pezizomycotina</taxon>
        <taxon>Sordariomycetes</taxon>
        <taxon>Hypocreomycetidae</taxon>
        <taxon>Glomerellales</taxon>
        <taxon>Glomerellaceae</taxon>
        <taxon>Colletotrichum</taxon>
        <taxon>Colletotrichum graminicola species complex</taxon>
    </lineage>
</organism>
<protein>
    <submittedName>
        <fullName evidence="1">Uncharacterized protein</fullName>
    </submittedName>
</protein>
<dbReference type="AlphaFoldDB" id="A0AAD8UV00"/>
<gene>
    <name evidence="1" type="ORF">LY79DRAFT_530423</name>
</gene>
<dbReference type="RefSeq" id="XP_060406986.1">
    <property type="nucleotide sequence ID" value="XM_060556176.1"/>
</dbReference>
<accession>A0AAD8UV00</accession>
<name>A0AAD8UV00_9PEZI</name>
<keyword evidence="2" id="KW-1185">Reference proteome</keyword>
<proteinExistence type="predicted"/>
<reference evidence="1" key="1">
    <citation type="submission" date="2021-06" db="EMBL/GenBank/DDBJ databases">
        <title>Comparative genomics, transcriptomics and evolutionary studies reveal genomic signatures of adaptation to plant cell wall in hemibiotrophic fungi.</title>
        <authorList>
            <consortium name="DOE Joint Genome Institute"/>
            <person name="Baroncelli R."/>
            <person name="Diaz J.F."/>
            <person name="Benocci T."/>
            <person name="Peng M."/>
            <person name="Battaglia E."/>
            <person name="Haridas S."/>
            <person name="Andreopoulos W."/>
            <person name="Labutti K."/>
            <person name="Pangilinan J."/>
            <person name="Floch G.L."/>
            <person name="Makela M.R."/>
            <person name="Henrissat B."/>
            <person name="Grigoriev I.V."/>
            <person name="Crouch J.A."/>
            <person name="De Vries R.P."/>
            <person name="Sukno S.A."/>
            <person name="Thon M.R."/>
        </authorList>
    </citation>
    <scope>NUCLEOTIDE SEQUENCE</scope>
    <source>
        <strain evidence="1">CBS 125086</strain>
    </source>
</reference>